<comment type="caution">
    <text evidence="2">The sequence shown here is derived from an EMBL/GenBank/DDBJ whole genome shotgun (WGS) entry which is preliminary data.</text>
</comment>
<name>A0A8J2PXB2_9HEXA</name>
<evidence type="ECO:0000256" key="1">
    <source>
        <dbReference type="SAM" id="Phobius"/>
    </source>
</evidence>
<dbReference type="AlphaFoldDB" id="A0A8J2PXB2"/>
<dbReference type="EMBL" id="CAJVCH010571175">
    <property type="protein sequence ID" value="CAG7836849.1"/>
    <property type="molecule type" value="Genomic_DNA"/>
</dbReference>
<evidence type="ECO:0000313" key="2">
    <source>
        <dbReference type="EMBL" id="CAG7836849.1"/>
    </source>
</evidence>
<accession>A0A8J2PXB2</accession>
<keyword evidence="1" id="KW-0472">Membrane</keyword>
<keyword evidence="3" id="KW-1185">Reference proteome</keyword>
<dbReference type="Proteomes" id="UP000708208">
    <property type="component" value="Unassembled WGS sequence"/>
</dbReference>
<reference evidence="2" key="1">
    <citation type="submission" date="2021-06" db="EMBL/GenBank/DDBJ databases">
        <authorList>
            <person name="Hodson N. C."/>
            <person name="Mongue J. A."/>
            <person name="Jaron S. K."/>
        </authorList>
    </citation>
    <scope>NUCLEOTIDE SEQUENCE</scope>
</reference>
<feature type="transmembrane region" description="Helical" evidence="1">
    <location>
        <begin position="314"/>
        <end position="336"/>
    </location>
</feature>
<dbReference type="OrthoDB" id="10624354at2759"/>
<protein>
    <submittedName>
        <fullName evidence="2">Uncharacterized protein</fullName>
    </submittedName>
</protein>
<sequence length="359" mass="40402">MKPSAIVVVYIIFGVYHVPNAWGIMNIGRNPPVSEDRADLNYHPHVLENSYPKTNFALSQKPVQFSANHGHLVQPGDRSGDAHGELSNIQIEMSSTTNLTESGGQLVYFIVKNLGPEDEYVRVNVTDKHGYAQEMQPTEFYLPNGATREVSVLMNHPPNAHHDSPDIITVNASGKRSTVKRSAYYSPWNDILTVKLPELFQQYDYSHQQPFCYDRYVTGNCRYRTAPYDCENYKWTAYATIKNPRGIQQLRSIPEGLYVPEFTPGTTDGLRIYLTVTCCVPIVQFLSVNPYYPNVGNACIVDVRELQGLNAAEIAGIVVGVLILIIIIIVIIALLIRKKRQRTILVGHSTTTREHVVRE</sequence>
<evidence type="ECO:0000313" key="3">
    <source>
        <dbReference type="Proteomes" id="UP000708208"/>
    </source>
</evidence>
<proteinExistence type="predicted"/>
<keyword evidence="1" id="KW-1133">Transmembrane helix</keyword>
<gene>
    <name evidence="2" type="ORF">AFUS01_LOCUS46043</name>
</gene>
<organism evidence="2 3">
    <name type="scientific">Allacma fusca</name>
    <dbReference type="NCBI Taxonomy" id="39272"/>
    <lineage>
        <taxon>Eukaryota</taxon>
        <taxon>Metazoa</taxon>
        <taxon>Ecdysozoa</taxon>
        <taxon>Arthropoda</taxon>
        <taxon>Hexapoda</taxon>
        <taxon>Collembola</taxon>
        <taxon>Symphypleona</taxon>
        <taxon>Sminthuridae</taxon>
        <taxon>Allacma</taxon>
    </lineage>
</organism>
<keyword evidence="1" id="KW-0812">Transmembrane</keyword>